<dbReference type="InterPro" id="IPR006644">
    <property type="entry name" value="Cadg"/>
</dbReference>
<dbReference type="InterPro" id="IPR011044">
    <property type="entry name" value="Quino_amine_DH_bsu"/>
</dbReference>
<dbReference type="SMART" id="SM00736">
    <property type="entry name" value="CADG"/>
    <property type="match status" value="1"/>
</dbReference>
<dbReference type="GO" id="GO:0008233">
    <property type="term" value="F:peptidase activity"/>
    <property type="evidence" value="ECO:0007669"/>
    <property type="project" value="UniProtKB-KW"/>
</dbReference>
<dbReference type="RefSeq" id="XP_001007506.2">
    <property type="nucleotide sequence ID" value="XM_001007506.2"/>
</dbReference>
<dbReference type="EMBL" id="GG662853">
    <property type="protein sequence ID" value="EAR87261.2"/>
    <property type="molecule type" value="Genomic_DNA"/>
</dbReference>
<dbReference type="GO" id="GO:0016020">
    <property type="term" value="C:membrane"/>
    <property type="evidence" value="ECO:0007669"/>
    <property type="project" value="InterPro"/>
</dbReference>
<dbReference type="InterPro" id="IPR013783">
    <property type="entry name" value="Ig-like_fold"/>
</dbReference>
<feature type="domain" description="Dystroglycan-type cadherin-like" evidence="2">
    <location>
        <begin position="1031"/>
        <end position="1132"/>
    </location>
</feature>
<dbReference type="SUPFAM" id="SSF50969">
    <property type="entry name" value="YVTN repeat-like/Quinoprotein amine dehydrogenase"/>
    <property type="match status" value="1"/>
</dbReference>
<organism evidence="3 4">
    <name type="scientific">Tetrahymena thermophila (strain SB210)</name>
    <dbReference type="NCBI Taxonomy" id="312017"/>
    <lineage>
        <taxon>Eukaryota</taxon>
        <taxon>Sar</taxon>
        <taxon>Alveolata</taxon>
        <taxon>Ciliophora</taxon>
        <taxon>Intramacronucleata</taxon>
        <taxon>Oligohymenophorea</taxon>
        <taxon>Hymenostomatida</taxon>
        <taxon>Tetrahymenina</taxon>
        <taxon>Tetrahymenidae</taxon>
        <taxon>Tetrahymena</taxon>
    </lineage>
</organism>
<dbReference type="InterPro" id="IPR015919">
    <property type="entry name" value="Cadherin-like_sf"/>
</dbReference>
<dbReference type="Proteomes" id="UP000009168">
    <property type="component" value="Unassembled WGS sequence"/>
</dbReference>
<dbReference type="GO" id="GO:0005509">
    <property type="term" value="F:calcium ion binding"/>
    <property type="evidence" value="ECO:0007669"/>
    <property type="project" value="InterPro"/>
</dbReference>
<dbReference type="GO" id="GO:0006508">
    <property type="term" value="P:proteolysis"/>
    <property type="evidence" value="ECO:0007669"/>
    <property type="project" value="UniProtKB-KW"/>
</dbReference>
<dbReference type="InParanoid" id="I7MH67"/>
<reference evidence="4" key="1">
    <citation type="journal article" date="2006" name="PLoS Biol.">
        <title>Macronuclear genome sequence of the ciliate Tetrahymena thermophila, a model eukaryote.</title>
        <authorList>
            <person name="Eisen J.A."/>
            <person name="Coyne R.S."/>
            <person name="Wu M."/>
            <person name="Wu D."/>
            <person name="Thiagarajan M."/>
            <person name="Wortman J.R."/>
            <person name="Badger J.H."/>
            <person name="Ren Q."/>
            <person name="Amedeo P."/>
            <person name="Jones K.M."/>
            <person name="Tallon L.J."/>
            <person name="Delcher A.L."/>
            <person name="Salzberg S.L."/>
            <person name="Silva J.C."/>
            <person name="Haas B.J."/>
            <person name="Majoros W.H."/>
            <person name="Farzad M."/>
            <person name="Carlton J.M."/>
            <person name="Smith R.K. Jr."/>
            <person name="Garg J."/>
            <person name="Pearlman R.E."/>
            <person name="Karrer K.M."/>
            <person name="Sun L."/>
            <person name="Manning G."/>
            <person name="Elde N.C."/>
            <person name="Turkewitz A.P."/>
            <person name="Asai D.J."/>
            <person name="Wilkes D.E."/>
            <person name="Wang Y."/>
            <person name="Cai H."/>
            <person name="Collins K."/>
            <person name="Stewart B.A."/>
            <person name="Lee S.R."/>
            <person name="Wilamowska K."/>
            <person name="Weinberg Z."/>
            <person name="Ruzzo W.L."/>
            <person name="Wloga D."/>
            <person name="Gaertig J."/>
            <person name="Frankel J."/>
            <person name="Tsao C.-C."/>
            <person name="Gorovsky M.A."/>
            <person name="Keeling P.J."/>
            <person name="Waller R.F."/>
            <person name="Patron N.J."/>
            <person name="Cherry J.M."/>
            <person name="Stover N.A."/>
            <person name="Krieger C.J."/>
            <person name="del Toro C."/>
            <person name="Ryder H.F."/>
            <person name="Williamson S.C."/>
            <person name="Barbeau R.A."/>
            <person name="Hamilton E.P."/>
            <person name="Orias E."/>
        </authorList>
    </citation>
    <scope>NUCLEOTIDE SEQUENCE [LARGE SCALE GENOMIC DNA]</scope>
    <source>
        <strain evidence="4">SB210</strain>
    </source>
</reference>
<accession>I7MH67</accession>
<sequence>MLIFYNFSIKFKLGSNREDSWFVDQSNKQNNLTSIYSKDPQNWLYSPQYNYIIKAENQQSLFSKIIVSSQTGIVFVSSGKSGILAIDPDQQYKVIANLKTNDHIEGFACTMDAKYIFTTSDNLLTVYNFSNRKIFTQVGQDNIQVFVTDLILNSQEDTLYILQVNGVVRILDISQKSNPVFIGQIQWYPQQIYGGFLTKDERFLILCQDYLGLAVFSIKKSKHSVIGTLLGSFNGETQGGSHRAIVTPDEKYLISLDNRNGLSFADFTQISKANPQSKPLSFEYYLNQWWPSQVNVPAPYSFCVSNDSNFLFVGVRSIGIYTVDITDKQNPLTYTWAYLPYHGNSIALSPTANYLYFSNSISFMAFRRMKPILGQNYVSLYNGNHSQGFSQSETRYYWRCDYDPQRQVYIGAFDTDGLWFIDVSDPTRFDVLQSSYKPPNQDSNIDVFYALNNYQTLITSMNDGVNFMAVLDISNYKNIRMIQKVPLGLPVYGYIKDVDTNASNTFLTAAMDRVIVFVDISTLGSYQVLATWQFLPQMKGLTTGVMLSSDEKYFIGACRGYGYFVLDIQDLTNIKMVNYFESTGAEQVFKSQAYSYQYYLIDGLGGLYIMDQTVLPQFKQFSQLNVPGWTNDITYLQDEKTAIIATMQQGMIYLVDISNNKNPIIVSSYQYGDYNGFVSCSTQDFTKLFIDNNKEMRQLPLNVPVQFHSDYLDVLGYSESGDMLFNVINNPEKQKFLVGQTIKINFCILYQPLDIVVSSVKLFQKQREMSLPSWIVYDPIEISVTIQFTKNAVDPTNIKQALLNTLVFTTIKPLQKSDFLFKQGKCKTTKFQAQAIFDQLQQDGFIDEHNLVSEKQQFNEIQFVSIRNQDLFPNKTIDDQIYNSCISNTTKYTLSQAVQKTPIYLFVQSSLNLIIDGSTDKYISTTANLVNIQIEIPKFSGQFIYQNSGSVNVQLNQDMNIINITGRVQNVNEFLKQKIIVYPIAPVEYQQITALVTVSDSMNYPITKNQSAFQFPFLKEKKNIQINPDKTLQSQFQDNIYIQTYFGFTINSQTFIIPDLNTTISFDILRQKGDNYVKLDSTDWLQYDSNTHLFYGTPPQNAFGTSITIKVTGSDGFTKVSQDFTIHVNKIPFSIILQWIISILGPLTGILGLYRFRGDLYNIFYNKRNQYSQITCQPNKKFILKIPLILRETDSSIQIIRKLKKELLNIAKTKQQQRTQNKEVKKIQKNNFKILSQIIKIKNKFQKQVQKLQDLASSKLSDVAQNYVKRLEKQQKSQRLNIFEEQYLKENGQIDYQKYLDQIIDLDIKFKFGSLDTSTKNQQQNIKNENGSLNACLKFQLAKKLMKYDAKSLAVYNFLKYYSKVKSAVLTNNDWYKYLIKVKSTDILDHQCNYIVFPNFQFNFNRLSQALNLLGIQIDQDLKQVNYFDDIEQDSKVQKTYNEVLEKKGVNLYLIEQYMFSEAAGVKDNLPNTFFPSVGESLYLDYHEIDQVAALRYQPGMFQCIEKLLNQEYKPYGPQGNIQLPNWLELDTQPGLIILRGTPSFSDTEEILIRITTTQNYTIRSFILKVEMDLNKYKQIQKFNKFQKKLKLEAKSTQNTNNSTIN</sequence>
<evidence type="ECO:0000313" key="3">
    <source>
        <dbReference type="EMBL" id="EAR87261.2"/>
    </source>
</evidence>
<dbReference type="InterPro" id="IPR013211">
    <property type="entry name" value="LVIVD"/>
</dbReference>
<dbReference type="Gene3D" id="2.130.10.10">
    <property type="entry name" value="YVTN repeat-like/Quinoprotein amine dehydrogenase"/>
    <property type="match status" value="1"/>
</dbReference>
<dbReference type="Gene3D" id="2.60.40.10">
    <property type="entry name" value="Immunoglobulins"/>
    <property type="match status" value="1"/>
</dbReference>
<dbReference type="InterPro" id="IPR051200">
    <property type="entry name" value="Host-pathogen_enzymatic-act"/>
</dbReference>
<keyword evidence="4" id="KW-1185">Reference proteome</keyword>
<dbReference type="InterPro" id="IPR015943">
    <property type="entry name" value="WD40/YVTN_repeat-like_dom_sf"/>
</dbReference>
<dbReference type="Pfam" id="PF08309">
    <property type="entry name" value="LVIVD"/>
    <property type="match status" value="1"/>
</dbReference>
<keyword evidence="3" id="KW-0378">Hydrolase</keyword>
<gene>
    <name evidence="3" type="ORF">TTHERM_00053770</name>
</gene>
<evidence type="ECO:0000256" key="1">
    <source>
        <dbReference type="SAM" id="Coils"/>
    </source>
</evidence>
<dbReference type="KEGG" id="tet:TTHERM_00053770"/>
<dbReference type="SUPFAM" id="SSF101908">
    <property type="entry name" value="Putative isomerase YbhE"/>
    <property type="match status" value="1"/>
</dbReference>
<dbReference type="SUPFAM" id="SSF49313">
    <property type="entry name" value="Cadherin-like"/>
    <property type="match status" value="1"/>
</dbReference>
<dbReference type="PANTHER" id="PTHR47197:SF3">
    <property type="entry name" value="DIHYDRO-HEME D1 DEHYDROGENASE"/>
    <property type="match status" value="1"/>
</dbReference>
<proteinExistence type="predicted"/>
<feature type="coiled-coil region" evidence="1">
    <location>
        <begin position="1200"/>
        <end position="1230"/>
    </location>
</feature>
<keyword evidence="3" id="KW-0645">Protease</keyword>
<dbReference type="GeneID" id="7832686"/>
<name>I7MH67_TETTS</name>
<keyword evidence="1" id="KW-0175">Coiled coil</keyword>
<dbReference type="PANTHER" id="PTHR47197">
    <property type="entry name" value="PROTEIN NIRF"/>
    <property type="match status" value="1"/>
</dbReference>
<evidence type="ECO:0000259" key="2">
    <source>
        <dbReference type="SMART" id="SM00736"/>
    </source>
</evidence>
<evidence type="ECO:0000313" key="4">
    <source>
        <dbReference type="Proteomes" id="UP000009168"/>
    </source>
</evidence>
<protein>
    <submittedName>
        <fullName evidence="3">Calpain family cysteine protease, putative</fullName>
    </submittedName>
</protein>